<dbReference type="Gene3D" id="3.30.70.790">
    <property type="entry name" value="UreE, C-terminal domain"/>
    <property type="match status" value="1"/>
</dbReference>
<dbReference type="GO" id="GO:0051082">
    <property type="term" value="F:unfolded protein binding"/>
    <property type="evidence" value="ECO:0007669"/>
    <property type="project" value="UniProtKB-UniRule"/>
</dbReference>
<comment type="function">
    <text evidence="5">Involved in urease metallocenter assembly. Binds nickel. Probably functions as a nickel donor during metallocenter assembly.</text>
</comment>
<dbReference type="Proteomes" id="UP000254603">
    <property type="component" value="Unassembled WGS sequence"/>
</dbReference>
<protein>
    <recommendedName>
        <fullName evidence="5">Urease accessory protein UreE</fullName>
    </recommendedName>
</protein>
<accession>A0A378XDV4</accession>
<dbReference type="AlphaFoldDB" id="A0A378XDV4"/>
<keyword evidence="2 5" id="KW-0963">Cytoplasm</keyword>
<comment type="subcellular location">
    <subcellularLocation>
        <location evidence="1 5">Cytoplasm</location>
    </subcellularLocation>
</comment>
<reference evidence="8 11" key="2">
    <citation type="submission" date="2020-12" db="EMBL/GenBank/DDBJ databases">
        <title>FDA dAtabase for Regulatory Grade micrObial Sequences (FDA-ARGOS): Supporting development and validation of Infectious Disease Dx tests.</title>
        <authorList>
            <person name="Sproer C."/>
            <person name="Gronow S."/>
            <person name="Severitt S."/>
            <person name="Schroder I."/>
            <person name="Tallon L."/>
            <person name="Sadzewicz L."/>
            <person name="Zhao X."/>
            <person name="Boylan J."/>
            <person name="Ott S."/>
            <person name="Bowen H."/>
            <person name="Vavikolanu K."/>
            <person name="Mehta A."/>
            <person name="Aluvathingal J."/>
            <person name="Nadendla S."/>
            <person name="Lowell S."/>
            <person name="Myers T."/>
            <person name="Yan Y."/>
            <person name="Sichtig H."/>
        </authorList>
    </citation>
    <scope>NUCLEOTIDE SEQUENCE [LARGE SCALE GENOMIC DNA]</scope>
    <source>
        <strain evidence="8 11">FDAARGOS_872</strain>
    </source>
</reference>
<evidence type="ECO:0000259" key="7">
    <source>
        <dbReference type="SMART" id="SM00988"/>
    </source>
</evidence>
<evidence type="ECO:0000256" key="1">
    <source>
        <dbReference type="ARBA" id="ARBA00004496"/>
    </source>
</evidence>
<evidence type="ECO:0000256" key="6">
    <source>
        <dbReference type="SAM" id="MobiDB-lite"/>
    </source>
</evidence>
<feature type="region of interest" description="Disordered" evidence="6">
    <location>
        <begin position="171"/>
        <end position="203"/>
    </location>
</feature>
<dbReference type="InterPro" id="IPR012406">
    <property type="entry name" value="UreE"/>
</dbReference>
<feature type="compositionally biased region" description="Basic and acidic residues" evidence="6">
    <location>
        <begin position="188"/>
        <end position="203"/>
    </location>
</feature>
<dbReference type="SMART" id="SM00988">
    <property type="entry name" value="UreE_N"/>
    <property type="match status" value="1"/>
</dbReference>
<dbReference type="InterPro" id="IPR036118">
    <property type="entry name" value="UreE_N_sf"/>
</dbReference>
<evidence type="ECO:0000256" key="5">
    <source>
        <dbReference type="HAMAP-Rule" id="MF_00822"/>
    </source>
</evidence>
<dbReference type="Proteomes" id="UP000594903">
    <property type="component" value="Chromosome"/>
</dbReference>
<proteinExistence type="inferred from homology"/>
<dbReference type="EMBL" id="CP065725">
    <property type="protein sequence ID" value="QPT40553.1"/>
    <property type="molecule type" value="Genomic_DNA"/>
</dbReference>
<dbReference type="GO" id="GO:0016151">
    <property type="term" value="F:nickel cation binding"/>
    <property type="evidence" value="ECO:0007669"/>
    <property type="project" value="UniProtKB-UniRule"/>
</dbReference>
<dbReference type="OrthoDB" id="5421304at2"/>
<dbReference type="STRING" id="1122619.GCA_000373745_01647"/>
<dbReference type="CDD" id="cd00571">
    <property type="entry name" value="UreE"/>
    <property type="match status" value="1"/>
</dbReference>
<evidence type="ECO:0000313" key="10">
    <source>
        <dbReference type="Proteomes" id="UP000254603"/>
    </source>
</evidence>
<dbReference type="SUPFAM" id="SSF69737">
    <property type="entry name" value="Urease metallochaperone UreE, C-terminal domain"/>
    <property type="match status" value="1"/>
</dbReference>
<dbReference type="GO" id="GO:0019627">
    <property type="term" value="P:urea metabolic process"/>
    <property type="evidence" value="ECO:0007669"/>
    <property type="project" value="InterPro"/>
</dbReference>
<name>A0A378XDV4_9BURK</name>
<dbReference type="HAMAP" id="MF_00822">
    <property type="entry name" value="UreE"/>
    <property type="match status" value="1"/>
</dbReference>
<dbReference type="EMBL" id="UGSB01000001">
    <property type="protein sequence ID" value="SUA51486.1"/>
    <property type="molecule type" value="Genomic_DNA"/>
</dbReference>
<evidence type="ECO:0000313" key="11">
    <source>
        <dbReference type="Proteomes" id="UP000594903"/>
    </source>
</evidence>
<dbReference type="PIRSF" id="PIRSF036402">
    <property type="entry name" value="Ureas_acces_UreE"/>
    <property type="match status" value="1"/>
</dbReference>
<dbReference type="RefSeq" id="WP_018574818.1">
    <property type="nucleotide sequence ID" value="NZ_CP065725.1"/>
</dbReference>
<feature type="compositionally biased region" description="Basic and acidic residues" evidence="6">
    <location>
        <begin position="171"/>
        <end position="181"/>
    </location>
</feature>
<keyword evidence="11" id="KW-1185">Reference proteome</keyword>
<dbReference type="InterPro" id="IPR007864">
    <property type="entry name" value="UreE_C_dom"/>
</dbReference>
<evidence type="ECO:0000256" key="2">
    <source>
        <dbReference type="ARBA" id="ARBA00022490"/>
    </source>
</evidence>
<keyword evidence="4 5" id="KW-0143">Chaperone</keyword>
<dbReference type="Gene3D" id="2.60.260.20">
    <property type="entry name" value="Urease metallochaperone UreE, N-terminal domain"/>
    <property type="match status" value="1"/>
</dbReference>
<dbReference type="GO" id="GO:0065003">
    <property type="term" value="P:protein-containing complex assembly"/>
    <property type="evidence" value="ECO:0007669"/>
    <property type="project" value="InterPro"/>
</dbReference>
<evidence type="ECO:0000313" key="9">
    <source>
        <dbReference type="EMBL" id="SUA51486.1"/>
    </source>
</evidence>
<comment type="similarity">
    <text evidence="5">Belongs to the UreE family.</text>
</comment>
<dbReference type="InterPro" id="IPR004029">
    <property type="entry name" value="UreE_N"/>
</dbReference>
<dbReference type="Pfam" id="PF05194">
    <property type="entry name" value="UreE_C"/>
    <property type="match status" value="1"/>
</dbReference>
<sequence>MQIVNTFIRNKDATELQLAECPTVTLSLALRRRSRQRLRLDDGTEVGMAIERGQTLRHHDVLVTEQQQYIRVLAALENVVRVTADSPWQLARAAYHLGNRHILLEIGEGFLQFEHDPVLIEMLEQIGDLTVETVDAIFEPDVGAYGGGHRHGHDETFDEDYALAQAAYHHHEPTHTHDHGHSHSHHDHSHDEDSFEASHDKNS</sequence>
<dbReference type="NCBIfam" id="NF009751">
    <property type="entry name" value="PRK13261.1-1"/>
    <property type="match status" value="1"/>
</dbReference>
<evidence type="ECO:0000313" key="8">
    <source>
        <dbReference type="EMBL" id="QPT40553.1"/>
    </source>
</evidence>
<reference evidence="9 10" key="1">
    <citation type="submission" date="2018-06" db="EMBL/GenBank/DDBJ databases">
        <authorList>
            <consortium name="Pathogen Informatics"/>
            <person name="Doyle S."/>
        </authorList>
    </citation>
    <scope>NUCLEOTIDE SEQUENCE [LARGE SCALE GENOMIC DNA]</scope>
    <source>
        <strain evidence="9 10">NCTC11997</strain>
    </source>
</reference>
<evidence type="ECO:0000256" key="4">
    <source>
        <dbReference type="ARBA" id="ARBA00023186"/>
    </source>
</evidence>
<feature type="domain" description="UreE urease accessory N-terminal" evidence="7">
    <location>
        <begin position="4"/>
        <end position="70"/>
    </location>
</feature>
<dbReference type="Pfam" id="PF02814">
    <property type="entry name" value="UreE_N"/>
    <property type="match status" value="1"/>
</dbReference>
<dbReference type="SUPFAM" id="SSF69287">
    <property type="entry name" value="Urease metallochaperone UreE, N-terminal domain"/>
    <property type="match status" value="1"/>
</dbReference>
<evidence type="ECO:0000256" key="3">
    <source>
        <dbReference type="ARBA" id="ARBA00022596"/>
    </source>
</evidence>
<dbReference type="NCBIfam" id="NF009762">
    <property type="entry name" value="PRK13263.1"/>
    <property type="match status" value="1"/>
</dbReference>
<dbReference type="GO" id="GO:0005737">
    <property type="term" value="C:cytoplasm"/>
    <property type="evidence" value="ECO:0007669"/>
    <property type="project" value="UniProtKB-SubCell"/>
</dbReference>
<organism evidence="9 10">
    <name type="scientific">Oligella ureolytica</name>
    <dbReference type="NCBI Taxonomy" id="90244"/>
    <lineage>
        <taxon>Bacteria</taxon>
        <taxon>Pseudomonadati</taxon>
        <taxon>Pseudomonadota</taxon>
        <taxon>Betaproteobacteria</taxon>
        <taxon>Burkholderiales</taxon>
        <taxon>Alcaligenaceae</taxon>
        <taxon>Oligella</taxon>
    </lineage>
</organism>
<keyword evidence="3 5" id="KW-0533">Nickel</keyword>
<gene>
    <name evidence="9" type="primary">ureE_1</name>
    <name evidence="5 8" type="synonym">ureE</name>
    <name evidence="8" type="ORF">I6G29_02885</name>
    <name evidence="9" type="ORF">NCTC11997_00624</name>
</gene>
<dbReference type="GO" id="GO:0006457">
    <property type="term" value="P:protein folding"/>
    <property type="evidence" value="ECO:0007669"/>
    <property type="project" value="InterPro"/>
</dbReference>